<evidence type="ECO:0000313" key="3">
    <source>
        <dbReference type="Proteomes" id="UP000308921"/>
    </source>
</evidence>
<dbReference type="InterPro" id="IPR055688">
    <property type="entry name" value="LtfC/p132/Gp6_b-sand"/>
</dbReference>
<evidence type="ECO:0000313" key="2">
    <source>
        <dbReference type="EMBL" id="QCW23757.1"/>
    </source>
</evidence>
<proteinExistence type="predicted"/>
<feature type="domain" description="LtfC/p132/Gp6 beta-sandwich" evidence="1">
    <location>
        <begin position="4"/>
        <end position="135"/>
    </location>
</feature>
<keyword evidence="3" id="KW-1185">Reference proteome</keyword>
<gene>
    <name evidence="2" type="ORF">AAS21_gp019</name>
</gene>
<dbReference type="Proteomes" id="UP000308921">
    <property type="component" value="Segment"/>
</dbReference>
<organism evidence="2 3">
    <name type="scientific">Pantoea phage vB_PagS_AAS21</name>
    <dbReference type="NCBI Taxonomy" id="2575261"/>
    <lineage>
        <taxon>Viruses</taxon>
        <taxon>Duplodnaviria</taxon>
        <taxon>Heunggongvirae</taxon>
        <taxon>Uroviricota</taxon>
        <taxon>Caudoviricetes</taxon>
        <taxon>Demerecviridae</taxon>
        <taxon>Keyvirus</taxon>
        <taxon>Keyvirus AAS21</taxon>
    </lineage>
</organism>
<evidence type="ECO:0000259" key="1">
    <source>
        <dbReference type="Pfam" id="PF23926"/>
    </source>
</evidence>
<dbReference type="EMBL" id="MK770119">
    <property type="protein sequence ID" value="QCW23757.1"/>
    <property type="molecule type" value="Genomic_DNA"/>
</dbReference>
<name>A0A4Y5P1D2_9CAUD</name>
<protein>
    <submittedName>
        <fullName evidence="2">Putative tail protein</fullName>
    </submittedName>
</protein>
<reference evidence="2 3" key="1">
    <citation type="submission" date="2019-04" db="EMBL/GenBank/DDBJ databases">
        <title>Complete genome sequence of Pantoea bacteriophage vB_PagS_AAS21.</title>
        <authorList>
            <person name="Truncaite L."/>
            <person name="Simoliuniene M."/>
            <person name="Zajanckauskaite A."/>
            <person name="Meskys R."/>
            <person name="Simoliunas E."/>
        </authorList>
    </citation>
    <scope>NUCLEOTIDE SEQUENCE [LARGE SCALE GENOMIC DNA]</scope>
</reference>
<dbReference type="Pfam" id="PF23926">
    <property type="entry name" value="LtfC"/>
    <property type="match status" value="1"/>
</dbReference>
<sequence>MSTENKTVDLVVEANVAYGMIIQISDVTVTNGINVANTPVNITGASFRGSIRKELSSTSPLIENFSIAVQSPTDGIALIRLTKAQTQNIMSKASTQRDKYNPRIRFVGYYDILMTRAPAAGEALEFRILEGKLYVSDGVTS</sequence>
<accession>A0A4Y5P1D2</accession>